<feature type="non-terminal residue" evidence="2">
    <location>
        <position position="49"/>
    </location>
</feature>
<evidence type="ECO:0000313" key="2">
    <source>
        <dbReference type="EMBL" id="MCI82276.1"/>
    </source>
</evidence>
<comment type="caution">
    <text evidence="2">The sequence shown here is derived from an EMBL/GenBank/DDBJ whole genome shotgun (WGS) entry which is preliminary data.</text>
</comment>
<dbReference type="AlphaFoldDB" id="A0A392V1Z3"/>
<protein>
    <submittedName>
        <fullName evidence="2">Uncharacterized protein</fullName>
    </submittedName>
</protein>
<feature type="region of interest" description="Disordered" evidence="1">
    <location>
        <begin position="21"/>
        <end position="49"/>
    </location>
</feature>
<sequence>MVKRKKWGKTSLPYSLSFSNGTGLTKESSEETAQEIMSAKRMIRRTAST</sequence>
<dbReference type="EMBL" id="LXQA011039584">
    <property type="protein sequence ID" value="MCI82276.1"/>
    <property type="molecule type" value="Genomic_DNA"/>
</dbReference>
<proteinExistence type="predicted"/>
<keyword evidence="3" id="KW-1185">Reference proteome</keyword>
<accession>A0A392V1Z3</accession>
<reference evidence="2 3" key="1">
    <citation type="journal article" date="2018" name="Front. Plant Sci.">
        <title>Red Clover (Trifolium pratense) and Zigzag Clover (T. medium) - A Picture of Genomic Similarities and Differences.</title>
        <authorList>
            <person name="Dluhosova J."/>
            <person name="Istvanek J."/>
            <person name="Nedelnik J."/>
            <person name="Repkova J."/>
        </authorList>
    </citation>
    <scope>NUCLEOTIDE SEQUENCE [LARGE SCALE GENOMIC DNA]</scope>
    <source>
        <strain evidence="3">cv. 10/8</strain>
        <tissue evidence="2">Leaf</tissue>
    </source>
</reference>
<evidence type="ECO:0000256" key="1">
    <source>
        <dbReference type="SAM" id="MobiDB-lite"/>
    </source>
</evidence>
<name>A0A392V1Z3_9FABA</name>
<organism evidence="2 3">
    <name type="scientific">Trifolium medium</name>
    <dbReference type="NCBI Taxonomy" id="97028"/>
    <lineage>
        <taxon>Eukaryota</taxon>
        <taxon>Viridiplantae</taxon>
        <taxon>Streptophyta</taxon>
        <taxon>Embryophyta</taxon>
        <taxon>Tracheophyta</taxon>
        <taxon>Spermatophyta</taxon>
        <taxon>Magnoliopsida</taxon>
        <taxon>eudicotyledons</taxon>
        <taxon>Gunneridae</taxon>
        <taxon>Pentapetalae</taxon>
        <taxon>rosids</taxon>
        <taxon>fabids</taxon>
        <taxon>Fabales</taxon>
        <taxon>Fabaceae</taxon>
        <taxon>Papilionoideae</taxon>
        <taxon>50 kb inversion clade</taxon>
        <taxon>NPAAA clade</taxon>
        <taxon>Hologalegina</taxon>
        <taxon>IRL clade</taxon>
        <taxon>Trifolieae</taxon>
        <taxon>Trifolium</taxon>
    </lineage>
</organism>
<dbReference type="Proteomes" id="UP000265520">
    <property type="component" value="Unassembled WGS sequence"/>
</dbReference>
<evidence type="ECO:0000313" key="3">
    <source>
        <dbReference type="Proteomes" id="UP000265520"/>
    </source>
</evidence>